<sequence length="420" mass="48055">MSNGENIFRQKFTRISGLSAIRRLPRLGKIRLGIKKVSAKTGKEYPFETDYFVCPPEIRKFSNYGDEPKELNISFPINDPEVIFPQCYKWYGSSKGLKCRGDGVNALRLNDDTNEMEEQNCPCDLLEEGKCKQRASLIFMMPEIAIGGVYQIDLSSYHSIVDINSGIDYARALLNDQIAFIPFKLKRVPKETHNEGKKQIHYTLQLELDVTAKQLQNIREGQKMIYGANRRYEIEAPKEDKNPAYDSKEDGAVIEEETEEETKAREAKDIADKEAVKKDIEESKTREADLKKAKEVGKTALRTPEKIRKLLEKRNAILDEIQTVARAYKVNTWREIVDIGERWNIFPKGLVASQVKQIVVDHPDKLKALLVAIKSDMEIADEDIPDRVGKLEVKNEEAPYPDERDEAEDFINDSDIPDLL</sequence>
<feature type="coiled-coil region" evidence="1">
    <location>
        <begin position="254"/>
        <end position="293"/>
    </location>
</feature>
<evidence type="ECO:0000256" key="1">
    <source>
        <dbReference type="SAM" id="Coils"/>
    </source>
</evidence>
<proteinExistence type="predicted"/>
<feature type="region of interest" description="Disordered" evidence="2">
    <location>
        <begin position="391"/>
        <end position="420"/>
    </location>
</feature>
<reference evidence="3" key="1">
    <citation type="submission" date="2020-03" db="EMBL/GenBank/DDBJ databases">
        <title>The deep terrestrial virosphere.</title>
        <authorList>
            <person name="Holmfeldt K."/>
            <person name="Nilsson E."/>
            <person name="Simone D."/>
            <person name="Lopez-Fernandez M."/>
            <person name="Wu X."/>
            <person name="de Brujin I."/>
            <person name="Lundin D."/>
            <person name="Andersson A."/>
            <person name="Bertilsson S."/>
            <person name="Dopson M."/>
        </authorList>
    </citation>
    <scope>NUCLEOTIDE SEQUENCE</scope>
    <source>
        <strain evidence="3">TM448A02298</strain>
    </source>
</reference>
<accession>A0A6H1ZWD5</accession>
<protein>
    <submittedName>
        <fullName evidence="3">Uncharacterized protein</fullName>
    </submittedName>
</protein>
<organism evidence="3">
    <name type="scientific">viral metagenome</name>
    <dbReference type="NCBI Taxonomy" id="1070528"/>
    <lineage>
        <taxon>unclassified sequences</taxon>
        <taxon>metagenomes</taxon>
        <taxon>organismal metagenomes</taxon>
    </lineage>
</organism>
<name>A0A6H1ZWD5_9ZZZZ</name>
<feature type="compositionally biased region" description="Acidic residues" evidence="2">
    <location>
        <begin position="399"/>
        <end position="420"/>
    </location>
</feature>
<gene>
    <name evidence="3" type="ORF">TM448A02298_0013</name>
</gene>
<dbReference type="AlphaFoldDB" id="A0A6H1ZWD5"/>
<dbReference type="EMBL" id="MT144288">
    <property type="protein sequence ID" value="QJA51789.1"/>
    <property type="molecule type" value="Genomic_DNA"/>
</dbReference>
<dbReference type="Pfam" id="PF18897">
    <property type="entry name" value="Gp3-like"/>
    <property type="match status" value="1"/>
</dbReference>
<keyword evidence="1" id="KW-0175">Coiled coil</keyword>
<dbReference type="InterPro" id="IPR043991">
    <property type="entry name" value="Gp3-like"/>
</dbReference>
<evidence type="ECO:0000313" key="3">
    <source>
        <dbReference type="EMBL" id="QJA51789.1"/>
    </source>
</evidence>
<evidence type="ECO:0000256" key="2">
    <source>
        <dbReference type="SAM" id="MobiDB-lite"/>
    </source>
</evidence>